<sequence length="259" mass="27058">MGGFKDKLEGQNIIVVGGSTGIGFGAAAALLDVGARVTIISSSSAKLDAALQRLGSPNAKGVVADVRNEAAFTDTLRSLAPVDHVIFSAVDNIIRGKLEDQNLDEAKHLFGVKFWGAVITGKVLLKYDIVRKGGSLTLTSGTAGIKPGKNAAIGGALNGGVLSLTKGLAADLAEKKIRVNTIVPGLVKTPLWDKQGKTLEEQEEIFNKASQTLPVGFVATPEHIAEAYLYAVRADYSTGKLIEIGECGKVNLMNGADVF</sequence>
<dbReference type="PRINTS" id="PR00081">
    <property type="entry name" value="GDHRDH"/>
</dbReference>
<name>A0A0D2GEE4_9EURO</name>
<dbReference type="RefSeq" id="XP_013282946.1">
    <property type="nucleotide sequence ID" value="XM_013427492.1"/>
</dbReference>
<dbReference type="AlphaFoldDB" id="A0A0D2GEE4"/>
<keyword evidence="4" id="KW-1185">Reference proteome</keyword>
<evidence type="ECO:0000313" key="4">
    <source>
        <dbReference type="Proteomes" id="UP000053029"/>
    </source>
</evidence>
<dbReference type="STRING" id="1442368.A0A0D2GEE4"/>
<accession>A0A0D2GEE4</accession>
<evidence type="ECO:0000256" key="1">
    <source>
        <dbReference type="ARBA" id="ARBA00006484"/>
    </source>
</evidence>
<dbReference type="SUPFAM" id="SSF51735">
    <property type="entry name" value="NAD(P)-binding Rossmann-fold domains"/>
    <property type="match status" value="1"/>
</dbReference>
<dbReference type="CDD" id="cd05233">
    <property type="entry name" value="SDR_c"/>
    <property type="match status" value="1"/>
</dbReference>
<dbReference type="InterPro" id="IPR002347">
    <property type="entry name" value="SDR_fam"/>
</dbReference>
<protein>
    <submittedName>
        <fullName evidence="3">Unplaced genomic scaffold supercont1.5, whole genome shotgun sequence</fullName>
    </submittedName>
</protein>
<evidence type="ECO:0000256" key="2">
    <source>
        <dbReference type="ARBA" id="ARBA00023002"/>
    </source>
</evidence>
<dbReference type="OrthoDB" id="294295at2759"/>
<keyword evidence="2" id="KW-0560">Oxidoreductase</keyword>
<dbReference type="PANTHER" id="PTHR43477">
    <property type="entry name" value="DIHYDROANTICAPSIN 7-DEHYDROGENASE"/>
    <property type="match status" value="1"/>
</dbReference>
<gene>
    <name evidence="3" type="ORF">Z517_08978</name>
</gene>
<evidence type="ECO:0000313" key="3">
    <source>
        <dbReference type="EMBL" id="KIW79138.1"/>
    </source>
</evidence>
<reference evidence="3 4" key="1">
    <citation type="submission" date="2015-01" db="EMBL/GenBank/DDBJ databases">
        <title>The Genome Sequence of Fonsecaea pedrosoi CBS 271.37.</title>
        <authorList>
            <consortium name="The Broad Institute Genomics Platform"/>
            <person name="Cuomo C."/>
            <person name="de Hoog S."/>
            <person name="Gorbushina A."/>
            <person name="Stielow B."/>
            <person name="Teixiera M."/>
            <person name="Abouelleil A."/>
            <person name="Chapman S.B."/>
            <person name="Priest M."/>
            <person name="Young S.K."/>
            <person name="Wortman J."/>
            <person name="Nusbaum C."/>
            <person name="Birren B."/>
        </authorList>
    </citation>
    <scope>NUCLEOTIDE SEQUENCE [LARGE SCALE GENOMIC DNA]</scope>
    <source>
        <strain evidence="3 4">CBS 271.37</strain>
    </source>
</reference>
<dbReference type="PANTHER" id="PTHR43477:SF1">
    <property type="entry name" value="DIHYDROANTICAPSIN 7-DEHYDROGENASE"/>
    <property type="match status" value="1"/>
</dbReference>
<dbReference type="InterPro" id="IPR051122">
    <property type="entry name" value="SDR_DHRS6-like"/>
</dbReference>
<dbReference type="Proteomes" id="UP000053029">
    <property type="component" value="Unassembled WGS sequence"/>
</dbReference>
<comment type="similarity">
    <text evidence="1">Belongs to the short-chain dehydrogenases/reductases (SDR) family.</text>
</comment>
<dbReference type="Pfam" id="PF13561">
    <property type="entry name" value="adh_short_C2"/>
    <property type="match status" value="1"/>
</dbReference>
<organism evidence="3 4">
    <name type="scientific">Fonsecaea pedrosoi CBS 271.37</name>
    <dbReference type="NCBI Taxonomy" id="1442368"/>
    <lineage>
        <taxon>Eukaryota</taxon>
        <taxon>Fungi</taxon>
        <taxon>Dikarya</taxon>
        <taxon>Ascomycota</taxon>
        <taxon>Pezizomycotina</taxon>
        <taxon>Eurotiomycetes</taxon>
        <taxon>Chaetothyriomycetidae</taxon>
        <taxon>Chaetothyriales</taxon>
        <taxon>Herpotrichiellaceae</taxon>
        <taxon>Fonsecaea</taxon>
    </lineage>
</organism>
<dbReference type="Gene3D" id="3.40.50.720">
    <property type="entry name" value="NAD(P)-binding Rossmann-like Domain"/>
    <property type="match status" value="1"/>
</dbReference>
<dbReference type="HOGENOM" id="CLU_010194_15_0_1"/>
<dbReference type="GO" id="GO:0016491">
    <property type="term" value="F:oxidoreductase activity"/>
    <property type="evidence" value="ECO:0007669"/>
    <property type="project" value="UniProtKB-KW"/>
</dbReference>
<proteinExistence type="inferred from homology"/>
<dbReference type="EMBL" id="KN846973">
    <property type="protein sequence ID" value="KIW79138.1"/>
    <property type="molecule type" value="Genomic_DNA"/>
</dbReference>
<dbReference type="VEuPathDB" id="FungiDB:Z517_08978"/>
<dbReference type="InterPro" id="IPR036291">
    <property type="entry name" value="NAD(P)-bd_dom_sf"/>
</dbReference>
<dbReference type="GeneID" id="25308468"/>